<feature type="compositionally biased region" description="Low complexity" evidence="1">
    <location>
        <begin position="31"/>
        <end position="57"/>
    </location>
</feature>
<organism evidence="4 5">
    <name type="scientific">Acanthoscelides obtectus</name>
    <name type="common">Bean weevil</name>
    <name type="synonym">Bruchus obtectus</name>
    <dbReference type="NCBI Taxonomy" id="200917"/>
    <lineage>
        <taxon>Eukaryota</taxon>
        <taxon>Metazoa</taxon>
        <taxon>Ecdysozoa</taxon>
        <taxon>Arthropoda</taxon>
        <taxon>Hexapoda</taxon>
        <taxon>Insecta</taxon>
        <taxon>Pterygota</taxon>
        <taxon>Neoptera</taxon>
        <taxon>Endopterygota</taxon>
        <taxon>Coleoptera</taxon>
        <taxon>Polyphaga</taxon>
        <taxon>Cucujiformia</taxon>
        <taxon>Chrysomeloidea</taxon>
        <taxon>Chrysomelidae</taxon>
        <taxon>Bruchinae</taxon>
        <taxon>Bruchini</taxon>
        <taxon>Acanthoscelides</taxon>
    </lineage>
</organism>
<keyword evidence="2" id="KW-0812">Transmembrane</keyword>
<evidence type="ECO:0000256" key="1">
    <source>
        <dbReference type="SAM" id="MobiDB-lite"/>
    </source>
</evidence>
<evidence type="ECO:0000256" key="2">
    <source>
        <dbReference type="SAM" id="Phobius"/>
    </source>
</evidence>
<proteinExistence type="predicted"/>
<feature type="transmembrane region" description="Helical" evidence="2">
    <location>
        <begin position="82"/>
        <end position="101"/>
    </location>
</feature>
<evidence type="ECO:0000313" key="4">
    <source>
        <dbReference type="EMBL" id="CAH1999164.1"/>
    </source>
</evidence>
<keyword evidence="3" id="KW-0732">Signal</keyword>
<gene>
    <name evidence="4" type="ORF">ACAOBT_LOCUS24821</name>
</gene>
<reference evidence="4" key="1">
    <citation type="submission" date="2022-03" db="EMBL/GenBank/DDBJ databases">
        <authorList>
            <person name="Sayadi A."/>
        </authorList>
    </citation>
    <scope>NUCLEOTIDE SEQUENCE</scope>
</reference>
<keyword evidence="2" id="KW-1133">Transmembrane helix</keyword>
<comment type="caution">
    <text evidence="4">The sequence shown here is derived from an EMBL/GenBank/DDBJ whole genome shotgun (WGS) entry which is preliminary data.</text>
</comment>
<protein>
    <submittedName>
        <fullName evidence="4">Uncharacterized protein</fullName>
    </submittedName>
</protein>
<dbReference type="Proteomes" id="UP001152888">
    <property type="component" value="Unassembled WGS sequence"/>
</dbReference>
<evidence type="ECO:0000256" key="3">
    <source>
        <dbReference type="SAM" id="SignalP"/>
    </source>
</evidence>
<feature type="chain" id="PRO_5040193674" evidence="3">
    <location>
        <begin position="28"/>
        <end position="163"/>
    </location>
</feature>
<dbReference type="AlphaFoldDB" id="A0A9P0LIJ9"/>
<feature type="signal peptide" evidence="3">
    <location>
        <begin position="1"/>
        <end position="27"/>
    </location>
</feature>
<feature type="region of interest" description="Disordered" evidence="1">
    <location>
        <begin position="31"/>
        <end position="73"/>
    </location>
</feature>
<keyword evidence="2" id="KW-0472">Membrane</keyword>
<name>A0A9P0LIJ9_ACAOB</name>
<sequence length="163" mass="16570">MKIPLRVIVLAVLTLAVLLMTGPTAVGAGDAPAPAAAAAPGAGAAPGAAAAPGAGAAPEPPAVSPPGTTTKSGVKGLKQMSWFQLVTLMAVASFALSITGFESATAPRFVRSHHQPVFQRLNRRGTSELSLTENELVEKEKPIPSEKTITTNTPGVVSVRKTQ</sequence>
<evidence type="ECO:0000313" key="5">
    <source>
        <dbReference type="Proteomes" id="UP001152888"/>
    </source>
</evidence>
<accession>A0A9P0LIJ9</accession>
<dbReference type="EMBL" id="CAKOFQ010007356">
    <property type="protein sequence ID" value="CAH1999164.1"/>
    <property type="molecule type" value="Genomic_DNA"/>
</dbReference>
<keyword evidence="5" id="KW-1185">Reference proteome</keyword>